<feature type="region of interest" description="Disordered" evidence="1">
    <location>
        <begin position="1"/>
        <end position="51"/>
    </location>
</feature>
<reference evidence="2" key="1">
    <citation type="journal article" date="2020" name="Stud. Mycol.">
        <title>101 Dothideomycetes genomes: a test case for predicting lifestyles and emergence of pathogens.</title>
        <authorList>
            <person name="Haridas S."/>
            <person name="Albert R."/>
            <person name="Binder M."/>
            <person name="Bloem J."/>
            <person name="Labutti K."/>
            <person name="Salamov A."/>
            <person name="Andreopoulos B."/>
            <person name="Baker S."/>
            <person name="Barry K."/>
            <person name="Bills G."/>
            <person name="Bluhm B."/>
            <person name="Cannon C."/>
            <person name="Castanera R."/>
            <person name="Culley D."/>
            <person name="Daum C."/>
            <person name="Ezra D."/>
            <person name="Gonzalez J."/>
            <person name="Henrissat B."/>
            <person name="Kuo A."/>
            <person name="Liang C."/>
            <person name="Lipzen A."/>
            <person name="Lutzoni F."/>
            <person name="Magnuson J."/>
            <person name="Mondo S."/>
            <person name="Nolan M."/>
            <person name="Ohm R."/>
            <person name="Pangilinan J."/>
            <person name="Park H.-J."/>
            <person name="Ramirez L."/>
            <person name="Alfaro M."/>
            <person name="Sun H."/>
            <person name="Tritt A."/>
            <person name="Yoshinaga Y."/>
            <person name="Zwiers L.-H."/>
            <person name="Turgeon B."/>
            <person name="Goodwin S."/>
            <person name="Spatafora J."/>
            <person name="Crous P."/>
            <person name="Grigoriev I."/>
        </authorList>
    </citation>
    <scope>NUCLEOTIDE SEQUENCE</scope>
    <source>
        <strain evidence="2">CBS 122368</strain>
    </source>
</reference>
<evidence type="ECO:0000256" key="1">
    <source>
        <dbReference type="SAM" id="MobiDB-lite"/>
    </source>
</evidence>
<protein>
    <submittedName>
        <fullName evidence="2">Uncharacterized protein</fullName>
    </submittedName>
</protein>
<dbReference type="GeneID" id="54575528"/>
<evidence type="ECO:0000313" key="2">
    <source>
        <dbReference type="EMBL" id="KAF2248368.1"/>
    </source>
</evidence>
<organism evidence="2 3">
    <name type="scientific">Trematosphaeria pertusa</name>
    <dbReference type="NCBI Taxonomy" id="390896"/>
    <lineage>
        <taxon>Eukaryota</taxon>
        <taxon>Fungi</taxon>
        <taxon>Dikarya</taxon>
        <taxon>Ascomycota</taxon>
        <taxon>Pezizomycotina</taxon>
        <taxon>Dothideomycetes</taxon>
        <taxon>Pleosporomycetidae</taxon>
        <taxon>Pleosporales</taxon>
        <taxon>Massarineae</taxon>
        <taxon>Trematosphaeriaceae</taxon>
        <taxon>Trematosphaeria</taxon>
    </lineage>
</organism>
<proteinExistence type="predicted"/>
<dbReference type="EMBL" id="ML987196">
    <property type="protein sequence ID" value="KAF2248368.1"/>
    <property type="molecule type" value="Genomic_DNA"/>
</dbReference>
<feature type="compositionally biased region" description="Pro residues" evidence="1">
    <location>
        <begin position="17"/>
        <end position="26"/>
    </location>
</feature>
<name>A0A6A6IE78_9PLEO</name>
<keyword evidence="3" id="KW-1185">Reference proteome</keyword>
<accession>A0A6A6IE78</accession>
<sequence>MRSPEHSIRTTVYKPHTAPPWAPKYPPHLQSKAQHIPPIPTTHLPKPNLTPTILSLTQQHPTHSPYQATNHV</sequence>
<dbReference type="RefSeq" id="XP_033683372.1">
    <property type="nucleotide sequence ID" value="XM_033822198.1"/>
</dbReference>
<dbReference type="AlphaFoldDB" id="A0A6A6IE78"/>
<gene>
    <name evidence="2" type="ORF">BU26DRAFT_332192</name>
</gene>
<evidence type="ECO:0000313" key="3">
    <source>
        <dbReference type="Proteomes" id="UP000800094"/>
    </source>
</evidence>
<dbReference type="Proteomes" id="UP000800094">
    <property type="component" value="Unassembled WGS sequence"/>
</dbReference>